<evidence type="ECO:0000313" key="1">
    <source>
        <dbReference type="EMBL" id="KAJ1367718.1"/>
    </source>
</evidence>
<dbReference type="EMBL" id="JAHQIW010005990">
    <property type="protein sequence ID" value="KAJ1367718.1"/>
    <property type="molecule type" value="Genomic_DNA"/>
</dbReference>
<keyword evidence="2" id="KW-1185">Reference proteome</keyword>
<dbReference type="AlphaFoldDB" id="A0AAD5WF96"/>
<accession>A0AAD5WF96</accession>
<proteinExistence type="predicted"/>
<protein>
    <submittedName>
        <fullName evidence="1">Uncharacterized protein</fullName>
    </submittedName>
</protein>
<gene>
    <name evidence="1" type="ORF">KIN20_028691</name>
</gene>
<organism evidence="1 2">
    <name type="scientific">Parelaphostrongylus tenuis</name>
    <name type="common">Meningeal worm</name>
    <dbReference type="NCBI Taxonomy" id="148309"/>
    <lineage>
        <taxon>Eukaryota</taxon>
        <taxon>Metazoa</taxon>
        <taxon>Ecdysozoa</taxon>
        <taxon>Nematoda</taxon>
        <taxon>Chromadorea</taxon>
        <taxon>Rhabditida</taxon>
        <taxon>Rhabditina</taxon>
        <taxon>Rhabditomorpha</taxon>
        <taxon>Strongyloidea</taxon>
        <taxon>Metastrongylidae</taxon>
        <taxon>Parelaphostrongylus</taxon>
    </lineage>
</organism>
<name>A0AAD5WF96_PARTN</name>
<reference evidence="1" key="1">
    <citation type="submission" date="2021-06" db="EMBL/GenBank/DDBJ databases">
        <title>Parelaphostrongylus tenuis whole genome reference sequence.</title>
        <authorList>
            <person name="Garwood T.J."/>
            <person name="Larsen P.A."/>
            <person name="Fountain-Jones N.M."/>
            <person name="Garbe J.R."/>
            <person name="Macchietto M.G."/>
            <person name="Kania S.A."/>
            <person name="Gerhold R.W."/>
            <person name="Richards J.E."/>
            <person name="Wolf T.M."/>
        </authorList>
    </citation>
    <scope>NUCLEOTIDE SEQUENCE</scope>
    <source>
        <strain evidence="1">MNPRO001-30</strain>
        <tissue evidence="1">Meninges</tissue>
    </source>
</reference>
<sequence>MALVLDEVLLAERVDGRSYLNDFAEKIYQDILYALQALESNCDYIHVYPTDNHERSHVSVVLKKASSFQCYALITCNNSELCTTRSHQVLLKASQQIR</sequence>
<dbReference type="Proteomes" id="UP001196413">
    <property type="component" value="Unassembled WGS sequence"/>
</dbReference>
<comment type="caution">
    <text evidence="1">The sequence shown here is derived from an EMBL/GenBank/DDBJ whole genome shotgun (WGS) entry which is preliminary data.</text>
</comment>
<evidence type="ECO:0000313" key="2">
    <source>
        <dbReference type="Proteomes" id="UP001196413"/>
    </source>
</evidence>